<sequence length="309" mass="33822">MIDRTRRRTVAATGCALSGALAGCTGAFFGSDDDAEPDDDGPNDAESDDKDADPLADAVADGAGVNYLAFIDDGATVDENRRRITYSDPETEFSLFALSDGTFASTDTLQVRRDLSTDVMTAFIAPEFDDGVFTYHVFANDPFVEYADWNALTFENRESTGERRITFDELHDDVSHFAVTPERETNNVVVTDTDRETYEDPESEPTIVGISRGRRTEREGVPDVSFTFEYGTETDPTVELTHTGGDSLEGDRIAIHLDGRSISDPFAVESVTTDETAVIDDVPEGSRLFVIYHDGDGNGYLLASATVWR</sequence>
<gene>
    <name evidence="2" type="ORF">SAMN04489841_4568</name>
</gene>
<evidence type="ECO:0000256" key="1">
    <source>
        <dbReference type="SAM" id="MobiDB-lite"/>
    </source>
</evidence>
<dbReference type="STRING" id="1186196.SAMN04489841_4568"/>
<dbReference type="PROSITE" id="PS51257">
    <property type="entry name" value="PROKAR_LIPOPROTEIN"/>
    <property type="match status" value="1"/>
</dbReference>
<dbReference type="EMBL" id="FOFD01000008">
    <property type="protein sequence ID" value="SER79586.1"/>
    <property type="molecule type" value="Genomic_DNA"/>
</dbReference>
<protein>
    <submittedName>
        <fullName evidence="2">Uncharacterized protein</fullName>
    </submittedName>
</protein>
<proteinExistence type="predicted"/>
<dbReference type="Proteomes" id="UP000199114">
    <property type="component" value="Unassembled WGS sequence"/>
</dbReference>
<organism evidence="2 3">
    <name type="scientific">Natrinema salaciae</name>
    <dbReference type="NCBI Taxonomy" id="1186196"/>
    <lineage>
        <taxon>Archaea</taxon>
        <taxon>Methanobacteriati</taxon>
        <taxon>Methanobacteriota</taxon>
        <taxon>Stenosarchaea group</taxon>
        <taxon>Halobacteria</taxon>
        <taxon>Halobacteriales</taxon>
        <taxon>Natrialbaceae</taxon>
        <taxon>Natrinema</taxon>
    </lineage>
</organism>
<feature type="region of interest" description="Disordered" evidence="1">
    <location>
        <begin position="29"/>
        <end position="54"/>
    </location>
</feature>
<keyword evidence="3" id="KW-1185">Reference proteome</keyword>
<dbReference type="OrthoDB" id="241375at2157"/>
<dbReference type="RefSeq" id="WP_090622295.1">
    <property type="nucleotide sequence ID" value="NZ_FOFD01000008.1"/>
</dbReference>
<dbReference type="AlphaFoldDB" id="A0A1H9S3E7"/>
<reference evidence="3" key="1">
    <citation type="submission" date="2016-10" db="EMBL/GenBank/DDBJ databases">
        <authorList>
            <person name="Varghese N."/>
            <person name="Submissions S."/>
        </authorList>
    </citation>
    <scope>NUCLEOTIDE SEQUENCE [LARGE SCALE GENOMIC DNA]</scope>
    <source>
        <strain evidence="3">DSM 25055</strain>
    </source>
</reference>
<accession>A0A1H9S3E7</accession>
<evidence type="ECO:0000313" key="3">
    <source>
        <dbReference type="Proteomes" id="UP000199114"/>
    </source>
</evidence>
<name>A0A1H9S3E7_9EURY</name>
<evidence type="ECO:0000313" key="2">
    <source>
        <dbReference type="EMBL" id="SER79586.1"/>
    </source>
</evidence>
<feature type="compositionally biased region" description="Acidic residues" evidence="1">
    <location>
        <begin position="31"/>
        <end position="51"/>
    </location>
</feature>